<dbReference type="AlphaFoldDB" id="A0AAV6WQ97"/>
<keyword evidence="7" id="KW-0325">Glycoprotein</keyword>
<name>A0AAV6WQ97_9LAMI</name>
<feature type="signal peptide" evidence="10">
    <location>
        <begin position="1"/>
        <end position="23"/>
    </location>
</feature>
<evidence type="ECO:0000256" key="1">
    <source>
        <dbReference type="ARBA" id="ARBA00004609"/>
    </source>
</evidence>
<dbReference type="Gene3D" id="1.10.110.10">
    <property type="entry name" value="Plant lipid-transfer and hydrophobic proteins"/>
    <property type="match status" value="1"/>
</dbReference>
<keyword evidence="6" id="KW-1015">Disulfide bond</keyword>
<evidence type="ECO:0000313" key="12">
    <source>
        <dbReference type="EMBL" id="KAG8370231.1"/>
    </source>
</evidence>
<evidence type="ECO:0000313" key="13">
    <source>
        <dbReference type="Proteomes" id="UP000826271"/>
    </source>
</evidence>
<feature type="chain" id="PRO_5044000683" description="Bifunctional inhibitor/plant lipid transfer protein/seed storage helical domain-containing protein" evidence="10">
    <location>
        <begin position="24"/>
        <end position="204"/>
    </location>
</feature>
<protein>
    <recommendedName>
        <fullName evidence="11">Bifunctional inhibitor/plant lipid transfer protein/seed storage helical domain-containing protein</fullName>
    </recommendedName>
</protein>
<keyword evidence="5 10" id="KW-0732">Signal</keyword>
<dbReference type="EMBL" id="WHWC01000014">
    <property type="protein sequence ID" value="KAG8370231.1"/>
    <property type="molecule type" value="Genomic_DNA"/>
</dbReference>
<evidence type="ECO:0000256" key="6">
    <source>
        <dbReference type="ARBA" id="ARBA00023157"/>
    </source>
</evidence>
<dbReference type="CDD" id="cd00010">
    <property type="entry name" value="AAI_LTSS"/>
    <property type="match status" value="1"/>
</dbReference>
<dbReference type="SMART" id="SM00499">
    <property type="entry name" value="AAI"/>
    <property type="match status" value="1"/>
</dbReference>
<evidence type="ECO:0000259" key="11">
    <source>
        <dbReference type="SMART" id="SM00499"/>
    </source>
</evidence>
<proteinExistence type="inferred from homology"/>
<keyword evidence="13" id="KW-1185">Reference proteome</keyword>
<keyword evidence="4" id="KW-0472">Membrane</keyword>
<comment type="caution">
    <text evidence="12">The sequence shown here is derived from an EMBL/GenBank/DDBJ whole genome shotgun (WGS) entry which is preliminary data.</text>
</comment>
<sequence length="204" mass="20528">MAFKFFILALAIATTVFLSPASAQITTPCTPSMITMFTPCLNFVTNSSTNGTSPSAACCSSLQSLMSSGRDCFCQIATGSIPFQIPINRTLAVSLPRACNMPGVPLQCRAAGAPVPAPAPGPTAFSPSEAPTSVAGLAPPVSPGLAPQADEAQTPPATPTANGGAPTSTTGNRAGVTPSAAQPSYTISPLHLIAVLGAIAFKFY</sequence>
<organism evidence="12 13">
    <name type="scientific">Buddleja alternifolia</name>
    <dbReference type="NCBI Taxonomy" id="168488"/>
    <lineage>
        <taxon>Eukaryota</taxon>
        <taxon>Viridiplantae</taxon>
        <taxon>Streptophyta</taxon>
        <taxon>Embryophyta</taxon>
        <taxon>Tracheophyta</taxon>
        <taxon>Spermatophyta</taxon>
        <taxon>Magnoliopsida</taxon>
        <taxon>eudicotyledons</taxon>
        <taxon>Gunneridae</taxon>
        <taxon>Pentapetalae</taxon>
        <taxon>asterids</taxon>
        <taxon>lamiids</taxon>
        <taxon>Lamiales</taxon>
        <taxon>Scrophulariaceae</taxon>
        <taxon>Buddlejeae</taxon>
        <taxon>Buddleja</taxon>
    </lineage>
</organism>
<evidence type="ECO:0000256" key="7">
    <source>
        <dbReference type="ARBA" id="ARBA00023180"/>
    </source>
</evidence>
<dbReference type="GO" id="GO:0005886">
    <property type="term" value="C:plasma membrane"/>
    <property type="evidence" value="ECO:0007669"/>
    <property type="project" value="UniProtKB-SubCell"/>
</dbReference>
<dbReference type="InterPro" id="IPR016140">
    <property type="entry name" value="Bifunc_inhib/LTP/seed_store"/>
</dbReference>
<feature type="domain" description="Bifunctional inhibitor/plant lipid transfer protein/seed storage helical" evidence="11">
    <location>
        <begin position="29"/>
        <end position="108"/>
    </location>
</feature>
<dbReference type="Pfam" id="PF14368">
    <property type="entry name" value="LTP_2"/>
    <property type="match status" value="1"/>
</dbReference>
<evidence type="ECO:0000256" key="9">
    <source>
        <dbReference type="SAM" id="MobiDB-lite"/>
    </source>
</evidence>
<keyword evidence="4" id="KW-0336">GPI-anchor</keyword>
<evidence type="ECO:0000256" key="5">
    <source>
        <dbReference type="ARBA" id="ARBA00022729"/>
    </source>
</evidence>
<dbReference type="InterPro" id="IPR043325">
    <property type="entry name" value="LTSS"/>
</dbReference>
<evidence type="ECO:0000256" key="4">
    <source>
        <dbReference type="ARBA" id="ARBA00022622"/>
    </source>
</evidence>
<accession>A0AAV6WQ97</accession>
<feature type="region of interest" description="Disordered" evidence="9">
    <location>
        <begin position="118"/>
        <end position="180"/>
    </location>
</feature>
<evidence type="ECO:0000256" key="2">
    <source>
        <dbReference type="ARBA" id="ARBA00009748"/>
    </source>
</evidence>
<dbReference type="FunFam" id="1.10.110.10:FF:000001">
    <property type="entry name" value="Bifunctional inhibitor/lipid-transfer protein/seed storage 2S albumin superfamily protein"/>
    <property type="match status" value="1"/>
</dbReference>
<comment type="similarity">
    <text evidence="2">Belongs to the plant LTP family.</text>
</comment>
<evidence type="ECO:0000256" key="8">
    <source>
        <dbReference type="ARBA" id="ARBA00023288"/>
    </source>
</evidence>
<reference evidence="12" key="1">
    <citation type="submission" date="2019-10" db="EMBL/GenBank/DDBJ databases">
        <authorList>
            <person name="Zhang R."/>
            <person name="Pan Y."/>
            <person name="Wang J."/>
            <person name="Ma R."/>
            <person name="Yu S."/>
        </authorList>
    </citation>
    <scope>NUCLEOTIDE SEQUENCE</scope>
    <source>
        <strain evidence="12">LA-IB0</strain>
        <tissue evidence="12">Leaf</tissue>
    </source>
</reference>
<dbReference type="PANTHER" id="PTHR33044">
    <property type="entry name" value="BIFUNCTIONAL INHIBITOR/LIPID-TRANSFER PROTEIN/SEED STORAGE 2S ALBUMIN SUPERFAMILY PROTEIN-RELATED"/>
    <property type="match status" value="1"/>
</dbReference>
<keyword evidence="3" id="KW-1003">Cell membrane</keyword>
<comment type="subcellular location">
    <subcellularLocation>
        <location evidence="1">Cell membrane</location>
        <topology evidence="1">Lipid-anchor</topology>
        <topology evidence="1">GPI-anchor</topology>
    </subcellularLocation>
</comment>
<dbReference type="GO" id="GO:0098552">
    <property type="term" value="C:side of membrane"/>
    <property type="evidence" value="ECO:0007669"/>
    <property type="project" value="UniProtKB-KW"/>
</dbReference>
<dbReference type="Proteomes" id="UP000826271">
    <property type="component" value="Unassembled WGS sequence"/>
</dbReference>
<dbReference type="SUPFAM" id="SSF47699">
    <property type="entry name" value="Bifunctional inhibitor/lipid-transfer protein/seed storage 2S albumin"/>
    <property type="match status" value="1"/>
</dbReference>
<feature type="compositionally biased region" description="Low complexity" evidence="9">
    <location>
        <begin position="146"/>
        <end position="171"/>
    </location>
</feature>
<keyword evidence="8" id="KW-0449">Lipoprotein</keyword>
<gene>
    <name evidence="12" type="ORF">BUALT_Bualt14G0095500</name>
</gene>
<evidence type="ECO:0000256" key="3">
    <source>
        <dbReference type="ARBA" id="ARBA00022475"/>
    </source>
</evidence>
<dbReference type="InterPro" id="IPR036312">
    <property type="entry name" value="Bifun_inhib/LTP/seed_sf"/>
</dbReference>
<evidence type="ECO:0000256" key="10">
    <source>
        <dbReference type="SAM" id="SignalP"/>
    </source>
</evidence>